<dbReference type="STRING" id="1160509.A0A3N4HN51"/>
<dbReference type="FunFam" id="1.10.510.10:FF:000571">
    <property type="entry name" value="Maternal embryonic leucine zipper kinase"/>
    <property type="match status" value="1"/>
</dbReference>
<dbReference type="PROSITE" id="PS00107">
    <property type="entry name" value="PROTEIN_KINASE_ATP"/>
    <property type="match status" value="1"/>
</dbReference>
<evidence type="ECO:0000313" key="10">
    <source>
        <dbReference type="Proteomes" id="UP000275078"/>
    </source>
</evidence>
<dbReference type="Proteomes" id="UP000275078">
    <property type="component" value="Unassembled WGS sequence"/>
</dbReference>
<dbReference type="Pfam" id="PF00069">
    <property type="entry name" value="Pkinase"/>
    <property type="match status" value="1"/>
</dbReference>
<comment type="similarity">
    <text evidence="7">Belongs to the protein kinase superfamily.</text>
</comment>
<dbReference type="GO" id="GO:0034045">
    <property type="term" value="C:phagophore assembly site membrane"/>
    <property type="evidence" value="ECO:0007669"/>
    <property type="project" value="UniProtKB-SubCell"/>
</dbReference>
<evidence type="ECO:0000259" key="8">
    <source>
        <dbReference type="PROSITE" id="PS50011"/>
    </source>
</evidence>
<evidence type="ECO:0000256" key="3">
    <source>
        <dbReference type="ARBA" id="ARBA00022840"/>
    </source>
</evidence>
<comment type="subcellular location">
    <subcellularLocation>
        <location evidence="1">Preautophagosomal structure membrane</location>
        <topology evidence="1">Peripheral membrane protein</topology>
    </subcellularLocation>
</comment>
<keyword evidence="10" id="KW-1185">Reference proteome</keyword>
<evidence type="ECO:0000256" key="1">
    <source>
        <dbReference type="ARBA" id="ARBA00004623"/>
    </source>
</evidence>
<accession>A0A3N4HN51</accession>
<feature type="binding site" evidence="6">
    <location>
        <position position="55"/>
    </location>
    <ligand>
        <name>ATP</name>
        <dbReference type="ChEBI" id="CHEBI:30616"/>
    </ligand>
</feature>
<dbReference type="GO" id="GO:0005524">
    <property type="term" value="F:ATP binding"/>
    <property type="evidence" value="ECO:0007669"/>
    <property type="project" value="UniProtKB-UniRule"/>
</dbReference>
<dbReference type="InterPro" id="IPR017441">
    <property type="entry name" value="Protein_kinase_ATP_BS"/>
</dbReference>
<keyword evidence="2 6" id="KW-0547">Nucleotide-binding</keyword>
<keyword evidence="7" id="KW-0723">Serine/threonine-protein kinase</keyword>
<sequence>MASSSSSTCSSTVHPEDRLGYRLTHYELQEVLGVGAYGVVYSAVDLRNYRRYAVKALPNAGLDERQRRFQQKEIELHFKASRHDNIVSLVEILEAPDCTYVVMDYCPEGDLFSNITEKRRYVGNDALARKVFLQLLDAVEYCHSMGIYHRDLKPENVLVCEGGYKLKLADFGLASTERYTSDFGCGSTFYMSPECQQAAPRSATTYDAVANDVWSLGVILINLTCGRNPWKRAHSSDSTFRAFMAKPDFLRSILPISSELDSILRLVFEMDPRKRITIAELKRRIASCPRFTLNGSQVCDVPTP</sequence>
<dbReference type="PROSITE" id="PS00108">
    <property type="entry name" value="PROTEIN_KINASE_ST"/>
    <property type="match status" value="1"/>
</dbReference>
<dbReference type="GO" id="GO:0010506">
    <property type="term" value="P:regulation of autophagy"/>
    <property type="evidence" value="ECO:0007669"/>
    <property type="project" value="InterPro"/>
</dbReference>
<dbReference type="Gene3D" id="1.10.510.10">
    <property type="entry name" value="Transferase(Phosphotransferase) domain 1"/>
    <property type="match status" value="1"/>
</dbReference>
<gene>
    <name evidence="9" type="ORF">BJ508DRAFT_215810</name>
</gene>
<keyword evidence="9" id="KW-0808">Transferase</keyword>
<evidence type="ECO:0000256" key="5">
    <source>
        <dbReference type="ARBA" id="ARBA00030237"/>
    </source>
</evidence>
<evidence type="ECO:0000313" key="9">
    <source>
        <dbReference type="EMBL" id="RPA73928.1"/>
    </source>
</evidence>
<feature type="non-terminal residue" evidence="9">
    <location>
        <position position="304"/>
    </location>
</feature>
<feature type="domain" description="Protein kinase" evidence="8">
    <location>
        <begin position="26"/>
        <end position="291"/>
    </location>
</feature>
<dbReference type="EMBL" id="ML119806">
    <property type="protein sequence ID" value="RPA73928.1"/>
    <property type="molecule type" value="Genomic_DNA"/>
</dbReference>
<reference evidence="9 10" key="1">
    <citation type="journal article" date="2018" name="Nat. Ecol. Evol.">
        <title>Pezizomycetes genomes reveal the molecular basis of ectomycorrhizal truffle lifestyle.</title>
        <authorList>
            <person name="Murat C."/>
            <person name="Payen T."/>
            <person name="Noel B."/>
            <person name="Kuo A."/>
            <person name="Morin E."/>
            <person name="Chen J."/>
            <person name="Kohler A."/>
            <person name="Krizsan K."/>
            <person name="Balestrini R."/>
            <person name="Da Silva C."/>
            <person name="Montanini B."/>
            <person name="Hainaut M."/>
            <person name="Levati E."/>
            <person name="Barry K.W."/>
            <person name="Belfiori B."/>
            <person name="Cichocki N."/>
            <person name="Clum A."/>
            <person name="Dockter R.B."/>
            <person name="Fauchery L."/>
            <person name="Guy J."/>
            <person name="Iotti M."/>
            <person name="Le Tacon F."/>
            <person name="Lindquist E.A."/>
            <person name="Lipzen A."/>
            <person name="Malagnac F."/>
            <person name="Mello A."/>
            <person name="Molinier V."/>
            <person name="Miyauchi S."/>
            <person name="Poulain J."/>
            <person name="Riccioni C."/>
            <person name="Rubini A."/>
            <person name="Sitrit Y."/>
            <person name="Splivallo R."/>
            <person name="Traeger S."/>
            <person name="Wang M."/>
            <person name="Zifcakova L."/>
            <person name="Wipf D."/>
            <person name="Zambonelli A."/>
            <person name="Paolocci F."/>
            <person name="Nowrousian M."/>
            <person name="Ottonello S."/>
            <person name="Baldrian P."/>
            <person name="Spatafora J.W."/>
            <person name="Henrissat B."/>
            <person name="Nagy L.G."/>
            <person name="Aury J.M."/>
            <person name="Wincker P."/>
            <person name="Grigoriev I.V."/>
            <person name="Bonfante P."/>
            <person name="Martin F.M."/>
        </authorList>
    </citation>
    <scope>NUCLEOTIDE SEQUENCE [LARGE SCALE GENOMIC DNA]</scope>
    <source>
        <strain evidence="9 10">RN42</strain>
    </source>
</reference>
<dbReference type="InterPro" id="IPR000719">
    <property type="entry name" value="Prot_kinase_dom"/>
</dbReference>
<proteinExistence type="inferred from homology"/>
<dbReference type="PROSITE" id="PS50011">
    <property type="entry name" value="PROTEIN_KINASE_DOM"/>
    <property type="match status" value="1"/>
</dbReference>
<keyword evidence="3 6" id="KW-0067">ATP-binding</keyword>
<dbReference type="InterPro" id="IPR045269">
    <property type="entry name" value="Atg1-like"/>
</dbReference>
<dbReference type="OrthoDB" id="541276at2759"/>
<keyword evidence="4" id="KW-0072">Autophagy</keyword>
<dbReference type="InterPro" id="IPR011009">
    <property type="entry name" value="Kinase-like_dom_sf"/>
</dbReference>
<dbReference type="AlphaFoldDB" id="A0A3N4HN51"/>
<keyword evidence="9" id="KW-0418">Kinase</keyword>
<dbReference type="CDD" id="cd13993">
    <property type="entry name" value="STKc_Pat1_like"/>
    <property type="match status" value="1"/>
</dbReference>
<dbReference type="GO" id="GO:0006914">
    <property type="term" value="P:autophagy"/>
    <property type="evidence" value="ECO:0007669"/>
    <property type="project" value="UniProtKB-KW"/>
</dbReference>
<dbReference type="PANTHER" id="PTHR24348">
    <property type="entry name" value="SERINE/THREONINE-PROTEIN KINASE UNC-51-RELATED"/>
    <property type="match status" value="1"/>
</dbReference>
<evidence type="ECO:0000256" key="2">
    <source>
        <dbReference type="ARBA" id="ARBA00022741"/>
    </source>
</evidence>
<name>A0A3N4HN51_ASCIM</name>
<evidence type="ECO:0000256" key="7">
    <source>
        <dbReference type="RuleBase" id="RU000304"/>
    </source>
</evidence>
<dbReference type="SMART" id="SM00220">
    <property type="entry name" value="S_TKc"/>
    <property type="match status" value="1"/>
</dbReference>
<dbReference type="GO" id="GO:0004674">
    <property type="term" value="F:protein serine/threonine kinase activity"/>
    <property type="evidence" value="ECO:0007669"/>
    <property type="project" value="UniProtKB-KW"/>
</dbReference>
<protein>
    <recommendedName>
        <fullName evidence="5">Autophagy-related protein 1</fullName>
    </recommendedName>
</protein>
<dbReference type="SUPFAM" id="SSF56112">
    <property type="entry name" value="Protein kinase-like (PK-like)"/>
    <property type="match status" value="1"/>
</dbReference>
<dbReference type="PANTHER" id="PTHR24348:SF68">
    <property type="entry name" value="SERINE_THREONINE-PROTEIN KINASE ATG1C"/>
    <property type="match status" value="1"/>
</dbReference>
<organism evidence="9 10">
    <name type="scientific">Ascobolus immersus RN42</name>
    <dbReference type="NCBI Taxonomy" id="1160509"/>
    <lineage>
        <taxon>Eukaryota</taxon>
        <taxon>Fungi</taxon>
        <taxon>Dikarya</taxon>
        <taxon>Ascomycota</taxon>
        <taxon>Pezizomycotina</taxon>
        <taxon>Pezizomycetes</taxon>
        <taxon>Pezizales</taxon>
        <taxon>Ascobolaceae</taxon>
        <taxon>Ascobolus</taxon>
    </lineage>
</organism>
<dbReference type="InterPro" id="IPR008271">
    <property type="entry name" value="Ser/Thr_kinase_AS"/>
</dbReference>
<evidence type="ECO:0000256" key="4">
    <source>
        <dbReference type="ARBA" id="ARBA00023006"/>
    </source>
</evidence>
<evidence type="ECO:0000256" key="6">
    <source>
        <dbReference type="PROSITE-ProRule" id="PRU10141"/>
    </source>
</evidence>